<feature type="compositionally biased region" description="Polar residues" evidence="5">
    <location>
        <begin position="309"/>
        <end position="320"/>
    </location>
</feature>
<comment type="caution">
    <text evidence="7">The sequence shown here is derived from an EMBL/GenBank/DDBJ whole genome shotgun (WGS) entry which is preliminary data.</text>
</comment>
<evidence type="ECO:0000313" key="7">
    <source>
        <dbReference type="EMBL" id="CAJ1930971.1"/>
    </source>
</evidence>
<dbReference type="GO" id="GO:0005886">
    <property type="term" value="C:plasma membrane"/>
    <property type="evidence" value="ECO:0007669"/>
    <property type="project" value="TreeGrafter"/>
</dbReference>
<feature type="transmembrane region" description="Helical" evidence="6">
    <location>
        <begin position="36"/>
        <end position="60"/>
    </location>
</feature>
<evidence type="ECO:0000256" key="3">
    <source>
        <dbReference type="ARBA" id="ARBA00022989"/>
    </source>
</evidence>
<dbReference type="AlphaFoldDB" id="A0AAD2CFH3"/>
<name>A0AAD2CFH3_9STRA</name>
<comment type="subcellular location">
    <subcellularLocation>
        <location evidence="1">Membrane</location>
        <topology evidence="1">Multi-pass membrane protein</topology>
    </subcellularLocation>
</comment>
<evidence type="ECO:0000256" key="4">
    <source>
        <dbReference type="ARBA" id="ARBA00023136"/>
    </source>
</evidence>
<organism evidence="7 8">
    <name type="scientific">Cylindrotheca closterium</name>
    <dbReference type="NCBI Taxonomy" id="2856"/>
    <lineage>
        <taxon>Eukaryota</taxon>
        <taxon>Sar</taxon>
        <taxon>Stramenopiles</taxon>
        <taxon>Ochrophyta</taxon>
        <taxon>Bacillariophyta</taxon>
        <taxon>Bacillariophyceae</taxon>
        <taxon>Bacillariophycidae</taxon>
        <taxon>Bacillariales</taxon>
        <taxon>Bacillariaceae</taxon>
        <taxon>Cylindrotheca</taxon>
    </lineage>
</organism>
<accession>A0AAD2CFH3</accession>
<feature type="transmembrane region" description="Helical" evidence="6">
    <location>
        <begin position="157"/>
        <end position="176"/>
    </location>
</feature>
<keyword evidence="2 6" id="KW-0812">Transmembrane</keyword>
<feature type="compositionally biased region" description="Polar residues" evidence="5">
    <location>
        <begin position="255"/>
        <end position="271"/>
    </location>
</feature>
<dbReference type="SUPFAM" id="SSF81321">
    <property type="entry name" value="Family A G protein-coupled receptor-like"/>
    <property type="match status" value="1"/>
</dbReference>
<proteinExistence type="predicted"/>
<feature type="compositionally biased region" description="Polar residues" evidence="5">
    <location>
        <begin position="444"/>
        <end position="454"/>
    </location>
</feature>
<gene>
    <name evidence="7" type="ORF">CYCCA115_LOCUS2177</name>
</gene>
<dbReference type="PANTHER" id="PTHR23112">
    <property type="entry name" value="G PROTEIN-COUPLED RECEPTOR 157-RELATED"/>
    <property type="match status" value="1"/>
</dbReference>
<dbReference type="Proteomes" id="UP001295423">
    <property type="component" value="Unassembled WGS sequence"/>
</dbReference>
<feature type="compositionally biased region" description="Low complexity" evidence="5">
    <location>
        <begin position="699"/>
        <end position="712"/>
    </location>
</feature>
<sequence length="734" mass="80650">MTTIDYNNTTATNTSHDAETDTIRDSLHPSDLQEQLLAYSPIPSAILSVFGSSVIIYMIFKAKQQRKLTPYLRLLLAMSVYDILYSLVWCVAAFLRPQETSPRTLSFGNKTTCNVLGFVNELSHGTIIYQGMLGVYFLLTARYGLSNSCIARRIEPWMHIISIGYPLVFAIAEALLNGYGEVIMGIGCWVVVTTENCQEEFLCPARVLRYLSCAVPLAVVSISLIVNNRIIFLYARAQIRPQVVPGATSRSITLGTKSTGSSSRLFSTTDESNMDSDDYAADDDDDDDHDDSSVSASTPQEAKKYTFSGRESCTNDSSTNDIMAGSVQYGETTTINKDQARRLRLVSSQAVLFVACFLISNIWTVFTGLLEDQGDTLEADLTMLVRTFPIFLLQSIFSPLQGFLNMMVFIRPKYLKFRHLHKEESRLWVVRRSVFGEEVKPTVSPAQQHQSSRSAKPPPKQQGKGDSNNKNNNKNKTSSSSSSSRPTGKQAKAGQVAPTDQVAPPSTTRLPKGVVSDLTASRGDFDHVMQEEDDERWEDLATTTATNNNGGSSPRTTAPPMFSRARSSLLLCTSSALDIISENQESIFEAVPVMPGSDDLVEDDFNPSSIHKRWSSGSVQLAPPSTEDYTAFKKPQESALCMPARLASSFDSFMEDSDSDYSIEEESLPSISAPPPPRPGTTTMSSTSSTTSNLEKSQRSCQSRASSSSSASIDTPMRLPQRRMSPPTIAVYDV</sequence>
<keyword evidence="8" id="KW-1185">Reference proteome</keyword>
<feature type="transmembrane region" description="Helical" evidence="6">
    <location>
        <begin position="127"/>
        <end position="145"/>
    </location>
</feature>
<feature type="transmembrane region" description="Helical" evidence="6">
    <location>
        <begin position="207"/>
        <end position="226"/>
    </location>
</feature>
<feature type="region of interest" description="Disordered" evidence="5">
    <location>
        <begin position="255"/>
        <end position="320"/>
    </location>
</feature>
<evidence type="ECO:0000256" key="1">
    <source>
        <dbReference type="ARBA" id="ARBA00004141"/>
    </source>
</evidence>
<feature type="transmembrane region" description="Helical" evidence="6">
    <location>
        <begin position="350"/>
        <end position="370"/>
    </location>
</feature>
<protein>
    <submittedName>
        <fullName evidence="7">Uncharacterized protein</fullName>
    </submittedName>
</protein>
<dbReference type="EMBL" id="CAKOGP040000114">
    <property type="protein sequence ID" value="CAJ1930971.1"/>
    <property type="molecule type" value="Genomic_DNA"/>
</dbReference>
<feature type="transmembrane region" description="Helical" evidence="6">
    <location>
        <begin position="72"/>
        <end position="95"/>
    </location>
</feature>
<feature type="compositionally biased region" description="Acidic residues" evidence="5">
    <location>
        <begin position="272"/>
        <end position="290"/>
    </location>
</feature>
<keyword evidence="3 6" id="KW-1133">Transmembrane helix</keyword>
<feature type="region of interest" description="Disordered" evidence="5">
    <location>
        <begin position="1"/>
        <end position="20"/>
    </location>
</feature>
<feature type="compositionally biased region" description="Low complexity" evidence="5">
    <location>
        <begin position="468"/>
        <end position="484"/>
    </location>
</feature>
<dbReference type="PANTHER" id="PTHR23112:SF0">
    <property type="entry name" value="TRANSMEMBRANE PROTEIN 116"/>
    <property type="match status" value="1"/>
</dbReference>
<dbReference type="GO" id="GO:0007189">
    <property type="term" value="P:adenylate cyclase-activating G protein-coupled receptor signaling pathway"/>
    <property type="evidence" value="ECO:0007669"/>
    <property type="project" value="TreeGrafter"/>
</dbReference>
<reference evidence="7" key="1">
    <citation type="submission" date="2023-08" db="EMBL/GenBank/DDBJ databases">
        <authorList>
            <person name="Audoor S."/>
            <person name="Bilcke G."/>
        </authorList>
    </citation>
    <scope>NUCLEOTIDE SEQUENCE</scope>
</reference>
<keyword evidence="4 6" id="KW-0472">Membrane</keyword>
<feature type="compositionally biased region" description="Low complexity" evidence="5">
    <location>
        <begin position="680"/>
        <end position="692"/>
    </location>
</feature>
<dbReference type="Gene3D" id="1.20.1070.10">
    <property type="entry name" value="Rhodopsin 7-helix transmembrane proteins"/>
    <property type="match status" value="1"/>
</dbReference>
<evidence type="ECO:0000256" key="5">
    <source>
        <dbReference type="SAM" id="MobiDB-lite"/>
    </source>
</evidence>
<feature type="compositionally biased region" description="Acidic residues" evidence="5">
    <location>
        <begin position="655"/>
        <end position="667"/>
    </location>
</feature>
<feature type="compositionally biased region" description="Polar residues" evidence="5">
    <location>
        <begin position="1"/>
        <end position="15"/>
    </location>
</feature>
<feature type="region of interest" description="Disordered" evidence="5">
    <location>
        <begin position="655"/>
        <end position="734"/>
    </location>
</feature>
<feature type="transmembrane region" description="Helical" evidence="6">
    <location>
        <begin position="390"/>
        <end position="410"/>
    </location>
</feature>
<evidence type="ECO:0000256" key="2">
    <source>
        <dbReference type="ARBA" id="ARBA00022692"/>
    </source>
</evidence>
<dbReference type="GO" id="GO:0004930">
    <property type="term" value="F:G protein-coupled receptor activity"/>
    <property type="evidence" value="ECO:0007669"/>
    <property type="project" value="TreeGrafter"/>
</dbReference>
<evidence type="ECO:0000256" key="6">
    <source>
        <dbReference type="SAM" id="Phobius"/>
    </source>
</evidence>
<feature type="region of interest" description="Disordered" evidence="5">
    <location>
        <begin position="440"/>
        <end position="526"/>
    </location>
</feature>
<evidence type="ECO:0000313" key="8">
    <source>
        <dbReference type="Proteomes" id="UP001295423"/>
    </source>
</evidence>